<evidence type="ECO:0000313" key="2">
    <source>
        <dbReference type="EMBL" id="WDE11191.1"/>
    </source>
</evidence>
<evidence type="ECO:0000313" key="3">
    <source>
        <dbReference type="Proteomes" id="UP001215231"/>
    </source>
</evidence>
<accession>A0ABY7VCC1</accession>
<feature type="transmembrane region" description="Helical" evidence="1">
    <location>
        <begin position="20"/>
        <end position="40"/>
    </location>
</feature>
<keyword evidence="1" id="KW-0812">Transmembrane</keyword>
<protein>
    <submittedName>
        <fullName evidence="2">Uncharacterized protein</fullName>
    </submittedName>
</protein>
<keyword evidence="1" id="KW-0472">Membrane</keyword>
<dbReference type="Proteomes" id="UP001215231">
    <property type="component" value="Chromosome"/>
</dbReference>
<name>A0ABY7VCC1_9GAMM</name>
<dbReference type="RefSeq" id="WP_274051323.1">
    <property type="nucleotide sequence ID" value="NZ_CP059693.1"/>
</dbReference>
<reference evidence="2 3" key="1">
    <citation type="journal article" date="2022" name="Mar. Drugs">
        <title>Bioassay-Guided Fractionation Leads to the Detection of Cholic Acid Generated by the Rare Thalassomonas sp.</title>
        <authorList>
            <person name="Pheiffer F."/>
            <person name="Schneider Y.K."/>
            <person name="Hansen E.H."/>
            <person name="Andersen J.H."/>
            <person name="Isaksson J."/>
            <person name="Busche T."/>
            <person name="R C."/>
            <person name="Kalinowski J."/>
            <person name="Zyl L.V."/>
            <person name="Trindade M."/>
        </authorList>
    </citation>
    <scope>NUCLEOTIDE SEQUENCE [LARGE SCALE GENOMIC DNA]</scope>
    <source>
        <strain evidence="2 3">A5K-61T</strain>
    </source>
</reference>
<sequence length="49" mass="5468">MPLFPQSPHSFSYLLTRLHAAYAVYFLVLLYGAIAAEAIIRASSWKIVA</sequence>
<evidence type="ECO:0000256" key="1">
    <source>
        <dbReference type="SAM" id="Phobius"/>
    </source>
</evidence>
<proteinExistence type="predicted"/>
<organism evidence="2 3">
    <name type="scientific">Thalassomonas haliotis</name>
    <dbReference type="NCBI Taxonomy" id="485448"/>
    <lineage>
        <taxon>Bacteria</taxon>
        <taxon>Pseudomonadati</taxon>
        <taxon>Pseudomonadota</taxon>
        <taxon>Gammaproteobacteria</taxon>
        <taxon>Alteromonadales</taxon>
        <taxon>Colwelliaceae</taxon>
        <taxon>Thalassomonas</taxon>
    </lineage>
</organism>
<keyword evidence="3" id="KW-1185">Reference proteome</keyword>
<keyword evidence="1" id="KW-1133">Transmembrane helix</keyword>
<dbReference type="EMBL" id="CP059693">
    <property type="protein sequence ID" value="WDE11191.1"/>
    <property type="molecule type" value="Genomic_DNA"/>
</dbReference>
<gene>
    <name evidence="2" type="ORF">H3N35_23635</name>
</gene>